<keyword evidence="1" id="KW-0472">Membrane</keyword>
<sequence length="201" mass="23232">MQIIDWLNKNSGAMTFLITVVYVVATIAICQANIKSAKATREQLEVSKTQFEETKRLEFLPYLQFQQISSSQNEYKLKLVLCDKDIDGGTYVCCFNVQNIGRGTVKDIIYTYEWDDFSKKYDRGPFPIGGLMPSGNSNIRIEFALPKEQRNSVKCAFQLHFKDLLENEYNQRIEFHFESKNTAPMVLENYIVQSPIVINKE</sequence>
<keyword evidence="1" id="KW-0812">Transmembrane</keyword>
<comment type="caution">
    <text evidence="2">The sequence shown here is derived from an EMBL/GenBank/DDBJ whole genome shotgun (WGS) entry which is preliminary data.</text>
</comment>
<evidence type="ECO:0000313" key="2">
    <source>
        <dbReference type="EMBL" id="NSJ44640.1"/>
    </source>
</evidence>
<dbReference type="AlphaFoldDB" id="A0ABD6LJ10"/>
<evidence type="ECO:0000313" key="3">
    <source>
        <dbReference type="Proteomes" id="UP000719916"/>
    </source>
</evidence>
<protein>
    <recommendedName>
        <fullName evidence="4">DUF4352 domain-containing protein</fullName>
    </recommendedName>
</protein>
<dbReference type="Proteomes" id="UP000719916">
    <property type="component" value="Unassembled WGS sequence"/>
</dbReference>
<dbReference type="RefSeq" id="WP_002567455.1">
    <property type="nucleotide sequence ID" value="NZ_AP031445.1"/>
</dbReference>
<keyword evidence="1" id="KW-1133">Transmembrane helix</keyword>
<evidence type="ECO:0000256" key="1">
    <source>
        <dbReference type="SAM" id="Phobius"/>
    </source>
</evidence>
<reference evidence="2 3" key="1">
    <citation type="journal article" date="2020" name="Cell Host Microbe">
        <title>Functional and Genomic Variation between Human-Derived Isolates of Lachnospiraceae Reveals Inter- and Intra-Species Diversity.</title>
        <authorList>
            <person name="Sorbara M.T."/>
            <person name="Littmann E.R."/>
            <person name="Fontana E."/>
            <person name="Moody T.U."/>
            <person name="Kohout C.E."/>
            <person name="Gjonbalaj M."/>
            <person name="Eaton V."/>
            <person name="Seok R."/>
            <person name="Leiner I.M."/>
            <person name="Pamer E.G."/>
        </authorList>
    </citation>
    <scope>NUCLEOTIDE SEQUENCE [LARGE SCALE GENOMIC DNA]</scope>
    <source>
        <strain evidence="2 3">MSK.2.26</strain>
    </source>
</reference>
<name>A0ABD6LJ10_9FIRM</name>
<gene>
    <name evidence="2" type="ORF">G5B26_13855</name>
</gene>
<organism evidence="2 3">
    <name type="scientific">Enterocloster clostridioformis</name>
    <dbReference type="NCBI Taxonomy" id="1531"/>
    <lineage>
        <taxon>Bacteria</taxon>
        <taxon>Bacillati</taxon>
        <taxon>Bacillota</taxon>
        <taxon>Clostridia</taxon>
        <taxon>Lachnospirales</taxon>
        <taxon>Lachnospiraceae</taxon>
        <taxon>Enterocloster</taxon>
    </lineage>
</organism>
<proteinExistence type="predicted"/>
<accession>A0ABD6LJ10</accession>
<evidence type="ECO:0008006" key="4">
    <source>
        <dbReference type="Google" id="ProtNLM"/>
    </source>
</evidence>
<feature type="transmembrane region" description="Helical" evidence="1">
    <location>
        <begin position="12"/>
        <end position="34"/>
    </location>
</feature>
<dbReference type="EMBL" id="JAAISW010000021">
    <property type="protein sequence ID" value="NSJ44640.1"/>
    <property type="molecule type" value="Genomic_DNA"/>
</dbReference>